<dbReference type="AlphaFoldDB" id="A0A520XA73"/>
<dbReference type="CDD" id="cd11614">
    <property type="entry name" value="SAF_CpaB_FlgA_like"/>
    <property type="match status" value="1"/>
</dbReference>
<dbReference type="Proteomes" id="UP000322454">
    <property type="component" value="Unassembled WGS sequence"/>
</dbReference>
<evidence type="ECO:0000259" key="1">
    <source>
        <dbReference type="Pfam" id="PF13144"/>
    </source>
</evidence>
<evidence type="ECO:0000313" key="2">
    <source>
        <dbReference type="EMBL" id="RZV38015.1"/>
    </source>
</evidence>
<dbReference type="InterPro" id="IPR017585">
    <property type="entry name" value="SAF_FlgA"/>
</dbReference>
<proteinExistence type="predicted"/>
<dbReference type="Pfam" id="PF13144">
    <property type="entry name" value="ChapFlgA"/>
    <property type="match status" value="1"/>
</dbReference>
<dbReference type="Gene3D" id="2.30.30.760">
    <property type="match status" value="1"/>
</dbReference>
<keyword evidence="2" id="KW-0969">Cilium</keyword>
<comment type="caution">
    <text evidence="2">The sequence shown here is derived from an EMBL/GenBank/DDBJ whole genome shotgun (WGS) entry which is preliminary data.</text>
</comment>
<dbReference type="NCBIfam" id="TIGR03170">
    <property type="entry name" value="flgA_cterm"/>
    <property type="match status" value="1"/>
</dbReference>
<accession>A0A520XA73</accession>
<reference evidence="2 3" key="1">
    <citation type="submission" date="2019-01" db="EMBL/GenBank/DDBJ databases">
        <title>Insights into ecological role of a new deltaproteobacterial order Candidatus Sinidesulfobacterales (Sva0485) by metagenomics and metatranscriptomics.</title>
        <authorList>
            <person name="Tan S."/>
            <person name="Liu J."/>
            <person name="Fang Y."/>
            <person name="Hedlund B."/>
            <person name="Lian Z.-H."/>
            <person name="Huang L.-Y."/>
            <person name="Li J.-T."/>
            <person name="Huang L.-N."/>
            <person name="Li W.-J."/>
            <person name="Jiang H.-C."/>
            <person name="Dong H.-L."/>
            <person name="Shu W.-S."/>
        </authorList>
    </citation>
    <scope>NUCLEOTIDE SEQUENCE [LARGE SCALE GENOMIC DNA]</scope>
    <source>
        <strain evidence="2">AP4</strain>
    </source>
</reference>
<keyword evidence="2" id="KW-0282">Flagellum</keyword>
<feature type="domain" description="Flagella basal body P-ring formation protein FlgA SAF" evidence="1">
    <location>
        <begin position="129"/>
        <end position="251"/>
    </location>
</feature>
<evidence type="ECO:0000313" key="3">
    <source>
        <dbReference type="Proteomes" id="UP000322454"/>
    </source>
</evidence>
<protein>
    <submittedName>
        <fullName evidence="2">Flagellar basal body P-ring formation protein FlgA</fullName>
    </submittedName>
</protein>
<dbReference type="PANTHER" id="PTHR36307">
    <property type="entry name" value="FLAGELLA BASAL BODY P-RING FORMATION PROTEIN FLGA"/>
    <property type="match status" value="1"/>
</dbReference>
<dbReference type="EMBL" id="SHMQ01000025">
    <property type="protein sequence ID" value="RZV38015.1"/>
    <property type="molecule type" value="Genomic_DNA"/>
</dbReference>
<dbReference type="Gene3D" id="3.90.1210.10">
    <property type="entry name" value="Antifreeze-like/N-acetylneuraminic acid synthase C-terminal domain"/>
    <property type="match status" value="1"/>
</dbReference>
<dbReference type="InterPro" id="IPR039246">
    <property type="entry name" value="Flagellar_FlgA"/>
</dbReference>
<dbReference type="PANTHER" id="PTHR36307:SF1">
    <property type="entry name" value="FLAGELLA BASAL BODY P-RING FORMATION PROTEIN FLGA"/>
    <property type="match status" value="1"/>
</dbReference>
<keyword evidence="2" id="KW-0966">Cell projection</keyword>
<gene>
    <name evidence="2" type="primary">flgA</name>
    <name evidence="2" type="ORF">EVJ48_07805</name>
</gene>
<dbReference type="GO" id="GO:0044780">
    <property type="term" value="P:bacterial-type flagellum assembly"/>
    <property type="evidence" value="ECO:0007669"/>
    <property type="project" value="InterPro"/>
</dbReference>
<sequence length="252" mass="28014">MDRMKLIFALTILIAAVVLSDGGFNIKNAEAAYSGTTVIGNKSSDILLKRLIIKAYLKKVPLKFKKYFHFGNFHFNMPYKNFNLKNLRINIADTGYSGYHTALIKIINEKNGEMQGLDAATFKTSIYAPVAVASETIGKFQIIKSGEIKISYKNIPSLNDGYFLNVKKAAGREAKFFIAEGSALNNANTERRRIINFGDRVNIIYDENGLILKTKGMALQSGALNSKIRVKNLESGEIVECMVKSPKTAEVR</sequence>
<name>A0A520XA73_9DELT</name>
<organism evidence="2 3">
    <name type="scientific">Candidatus Acidulodesulfobacterium acidiphilum</name>
    <dbReference type="NCBI Taxonomy" id="2597224"/>
    <lineage>
        <taxon>Bacteria</taxon>
        <taxon>Deltaproteobacteria</taxon>
        <taxon>Candidatus Acidulodesulfobacterales</taxon>
        <taxon>Candidatus Acidulodesulfobacterium</taxon>
    </lineage>
</organism>